<comment type="caution">
    <text evidence="4">The sequence shown here is derived from an EMBL/GenBank/DDBJ whole genome shotgun (WGS) entry which is preliminary data.</text>
</comment>
<dbReference type="InterPro" id="IPR002639">
    <property type="entry name" value="UreF"/>
</dbReference>
<dbReference type="Pfam" id="PF01730">
    <property type="entry name" value="UreF"/>
    <property type="match status" value="1"/>
</dbReference>
<organism evidence="4 5">
    <name type="scientific">Rodentibacter ratti</name>
    <dbReference type="NCBI Taxonomy" id="1906745"/>
    <lineage>
        <taxon>Bacteria</taxon>
        <taxon>Pseudomonadati</taxon>
        <taxon>Pseudomonadota</taxon>
        <taxon>Gammaproteobacteria</taxon>
        <taxon>Pasteurellales</taxon>
        <taxon>Pasteurellaceae</taxon>
        <taxon>Rodentibacter</taxon>
    </lineage>
</organism>
<comment type="similarity">
    <text evidence="3">Belongs to the UreF family.</text>
</comment>
<comment type="subcellular location">
    <subcellularLocation>
        <location evidence="3">Cytoplasm</location>
    </subcellularLocation>
</comment>
<protein>
    <recommendedName>
        <fullName evidence="3">Urease accessory protein UreF</fullName>
    </recommendedName>
</protein>
<sequence length="235" mass="26537">MAPTLNRSLADLGALLHLVDPTLPIGGFNHSNGLETFVQQRIVVSKMTLKEYVQTQLLQNWVYNDGAYLSLAFDAMENHNFDRLCELDWELSATKIARESREGSFKLGVRLLKIFIRYENHPVLIAYQQAITEKQVQGYFPIVFAMIAQAMGLTKADTLYAFYYNAAVGAITNGVKLIPLSQMDGQDILFSLRQPLQKAVELSLSPDPDWLGTATLANDIRAMQHEQLYTRLYMS</sequence>
<keyword evidence="1 3" id="KW-0996">Nickel insertion</keyword>
<dbReference type="GO" id="GO:0016151">
    <property type="term" value="F:nickel cation binding"/>
    <property type="evidence" value="ECO:0007669"/>
    <property type="project" value="UniProtKB-UniRule"/>
</dbReference>
<evidence type="ECO:0000256" key="2">
    <source>
        <dbReference type="ARBA" id="ARBA00023186"/>
    </source>
</evidence>
<accession>A0A1V3KZS1</accession>
<keyword evidence="3" id="KW-0963">Cytoplasm</keyword>
<dbReference type="RefSeq" id="WP_077495865.1">
    <property type="nucleotide sequence ID" value="NZ_MLAG01000017.1"/>
</dbReference>
<evidence type="ECO:0000313" key="4">
    <source>
        <dbReference type="EMBL" id="OOF83179.1"/>
    </source>
</evidence>
<reference evidence="4 5" key="1">
    <citation type="submission" date="2016-10" db="EMBL/GenBank/DDBJ databases">
        <title>Rodentibacter gen. nov. and new species.</title>
        <authorList>
            <person name="Christensen H."/>
        </authorList>
    </citation>
    <scope>NUCLEOTIDE SEQUENCE [LARGE SCALE GENOMIC DNA]</scope>
    <source>
        <strain evidence="4 5">Ac81</strain>
    </source>
</reference>
<dbReference type="EMBL" id="MLAG01000017">
    <property type="protein sequence ID" value="OOF83179.1"/>
    <property type="molecule type" value="Genomic_DNA"/>
</dbReference>
<dbReference type="PANTHER" id="PTHR33620:SF1">
    <property type="entry name" value="UREASE ACCESSORY PROTEIN F"/>
    <property type="match status" value="1"/>
</dbReference>
<dbReference type="Proteomes" id="UP000188573">
    <property type="component" value="Unassembled WGS sequence"/>
</dbReference>
<proteinExistence type="inferred from homology"/>
<dbReference type="InterPro" id="IPR038277">
    <property type="entry name" value="UreF_sf"/>
</dbReference>
<name>A0A1V3KZS1_9PAST</name>
<dbReference type="AlphaFoldDB" id="A0A1V3KZS1"/>
<dbReference type="GO" id="GO:0005737">
    <property type="term" value="C:cytoplasm"/>
    <property type="evidence" value="ECO:0007669"/>
    <property type="project" value="UniProtKB-SubCell"/>
</dbReference>
<dbReference type="PANTHER" id="PTHR33620">
    <property type="entry name" value="UREASE ACCESSORY PROTEIN F"/>
    <property type="match status" value="1"/>
</dbReference>
<comment type="subunit">
    <text evidence="3">UreD, UreF and UreG form a complex that acts as a GTP-hydrolysis-dependent molecular chaperone, activating the urease apoprotein by helping to assemble the nickel containing metallocenter of UreC. The UreE protein probably delivers the nickel.</text>
</comment>
<comment type="function">
    <text evidence="3">Required for maturation of urease via the functional incorporation of the urease nickel metallocenter.</text>
</comment>
<evidence type="ECO:0000256" key="3">
    <source>
        <dbReference type="HAMAP-Rule" id="MF_01385"/>
    </source>
</evidence>
<evidence type="ECO:0000313" key="5">
    <source>
        <dbReference type="Proteomes" id="UP000188573"/>
    </source>
</evidence>
<gene>
    <name evidence="3" type="primary">ureF</name>
    <name evidence="4" type="ORF">BKG92_04065</name>
</gene>
<keyword evidence="5" id="KW-1185">Reference proteome</keyword>
<dbReference type="HAMAP" id="MF_01385">
    <property type="entry name" value="UreF"/>
    <property type="match status" value="1"/>
</dbReference>
<keyword evidence="2 3" id="KW-0143">Chaperone</keyword>
<evidence type="ECO:0000256" key="1">
    <source>
        <dbReference type="ARBA" id="ARBA00022988"/>
    </source>
</evidence>
<dbReference type="PIRSF" id="PIRSF009467">
    <property type="entry name" value="Ureas_acces_UreF"/>
    <property type="match status" value="1"/>
</dbReference>
<dbReference type="Gene3D" id="1.10.4190.10">
    <property type="entry name" value="Urease accessory protein UreF"/>
    <property type="match status" value="1"/>
</dbReference>